<keyword evidence="2" id="KW-1185">Reference proteome</keyword>
<gene>
    <name evidence="1" type="ORF">FF041_05570</name>
</gene>
<proteinExistence type="predicted"/>
<accession>A0A646KBN0</accession>
<dbReference type="EMBL" id="VCLA01000040">
    <property type="protein sequence ID" value="MQS99698.1"/>
    <property type="molecule type" value="Genomic_DNA"/>
</dbReference>
<sequence>MPVAFRIRCCLCDKNIPLAGDAVVLDAEWQRRFPDMNGTIACETCTIRKGWNCCIGRQGAFVDGHIAAPEGIVDVDCWSHILDRGTHRAAVLCHPRSGLIQGAEPYLRSVAAGRGTHPDVAAELHAVLQEWDAQVPVPGPDRLRASRSHSLNARR</sequence>
<protein>
    <submittedName>
        <fullName evidence="1">Uncharacterized protein</fullName>
    </submittedName>
</protein>
<evidence type="ECO:0000313" key="2">
    <source>
        <dbReference type="Proteomes" id="UP000419138"/>
    </source>
</evidence>
<evidence type="ECO:0000313" key="1">
    <source>
        <dbReference type="EMBL" id="MQS99698.1"/>
    </source>
</evidence>
<organism evidence="1 2">
    <name type="scientific">Streptomyces jumonjinensis</name>
    <dbReference type="NCBI Taxonomy" id="1945"/>
    <lineage>
        <taxon>Bacteria</taxon>
        <taxon>Bacillati</taxon>
        <taxon>Actinomycetota</taxon>
        <taxon>Actinomycetes</taxon>
        <taxon>Kitasatosporales</taxon>
        <taxon>Streptomycetaceae</taxon>
        <taxon>Streptomyces</taxon>
    </lineage>
</organism>
<name>A0A646KBN0_STRJU</name>
<dbReference type="OrthoDB" id="4229920at2"/>
<dbReference type="RefSeq" id="WP_153521274.1">
    <property type="nucleotide sequence ID" value="NZ_JBEPDZ010000073.1"/>
</dbReference>
<comment type="caution">
    <text evidence="1">The sequence shown here is derived from an EMBL/GenBank/DDBJ whole genome shotgun (WGS) entry which is preliminary data.</text>
</comment>
<dbReference type="Proteomes" id="UP000419138">
    <property type="component" value="Unassembled WGS sequence"/>
</dbReference>
<dbReference type="AlphaFoldDB" id="A0A646KBN0"/>
<reference evidence="1 2" key="1">
    <citation type="submission" date="2019-05" db="EMBL/GenBank/DDBJ databases">
        <title>Comparative genomics and metabolomics analyses of clavulanic acid producing Streptomyces species provides insight into specialized metabolism and evolution of beta-lactam biosynthetic gene clusters.</title>
        <authorList>
            <person name="Moore M.A."/>
            <person name="Cruz-Morales P."/>
            <person name="Barona Gomez F."/>
            <person name="Kapil T."/>
        </authorList>
    </citation>
    <scope>NUCLEOTIDE SEQUENCE [LARGE SCALE GENOMIC DNA]</scope>
    <source>
        <strain evidence="1 2">NRRL 5741</strain>
    </source>
</reference>